<dbReference type="RefSeq" id="WP_150007228.1">
    <property type="nucleotide sequence ID" value="NZ_BKCN01000013.1"/>
</dbReference>
<gene>
    <name evidence="1" type="ORF">JCM17846_24800</name>
</gene>
<keyword evidence="2" id="KW-1185">Reference proteome</keyword>
<evidence type="ECO:0000313" key="1">
    <source>
        <dbReference type="EMBL" id="GER04798.1"/>
    </source>
</evidence>
<proteinExistence type="predicted"/>
<accession>A0A5A7N9M7</accession>
<evidence type="ECO:0000313" key="2">
    <source>
        <dbReference type="Proteomes" id="UP000324996"/>
    </source>
</evidence>
<comment type="caution">
    <text evidence="1">The sequence shown here is derived from an EMBL/GenBank/DDBJ whole genome shotgun (WGS) entry which is preliminary data.</text>
</comment>
<organism evidence="1 2">
    <name type="scientific">Iodidimonas nitroreducens</name>
    <dbReference type="NCBI Taxonomy" id="1236968"/>
    <lineage>
        <taxon>Bacteria</taxon>
        <taxon>Pseudomonadati</taxon>
        <taxon>Pseudomonadota</taxon>
        <taxon>Alphaproteobacteria</taxon>
        <taxon>Iodidimonadales</taxon>
        <taxon>Iodidimonadaceae</taxon>
        <taxon>Iodidimonas</taxon>
    </lineage>
</organism>
<evidence type="ECO:0008006" key="3">
    <source>
        <dbReference type="Google" id="ProtNLM"/>
    </source>
</evidence>
<protein>
    <recommendedName>
        <fullName evidence="3">Lipoprotein</fullName>
    </recommendedName>
</protein>
<dbReference type="AlphaFoldDB" id="A0A5A7N9M7"/>
<dbReference type="Proteomes" id="UP000324996">
    <property type="component" value="Unassembled WGS sequence"/>
</dbReference>
<sequence length="97" mass="10890">MRRSVYGSTSFPISIFLLAFLVSGCSHSVYDLQPPEAVRATDAPVDSLSYEYAWQTCQEQFAQTRYGASGHRFAIADCLHRLGWDVVNKTDWVAGRI</sequence>
<dbReference type="EMBL" id="BKCN01000013">
    <property type="protein sequence ID" value="GER04798.1"/>
    <property type="molecule type" value="Genomic_DNA"/>
</dbReference>
<reference evidence="1 2" key="1">
    <citation type="submission" date="2019-09" db="EMBL/GenBank/DDBJ databases">
        <title>NBRP : Genome information of microbial organism related human and environment.</title>
        <authorList>
            <person name="Hattori M."/>
            <person name="Oshima K."/>
            <person name="Inaba H."/>
            <person name="Suda W."/>
            <person name="Sakamoto M."/>
            <person name="Iino T."/>
            <person name="Kitahara M."/>
            <person name="Oshida Y."/>
            <person name="Iida T."/>
            <person name="Kudo T."/>
            <person name="Itoh T."/>
            <person name="Ohkuma M."/>
        </authorList>
    </citation>
    <scope>NUCLEOTIDE SEQUENCE [LARGE SCALE GENOMIC DNA]</scope>
    <source>
        <strain evidence="1 2">Q-1</strain>
    </source>
</reference>
<dbReference type="PROSITE" id="PS51257">
    <property type="entry name" value="PROKAR_LIPOPROTEIN"/>
    <property type="match status" value="1"/>
</dbReference>
<name>A0A5A7N9M7_9PROT</name>